<proteinExistence type="predicted"/>
<dbReference type="EMBL" id="BAAABU010000015">
    <property type="protein sequence ID" value="GAA0247315.1"/>
    <property type="molecule type" value="Genomic_DNA"/>
</dbReference>
<reference evidence="1 2" key="1">
    <citation type="journal article" date="2019" name="Int. J. Syst. Evol. Microbiol.">
        <title>The Global Catalogue of Microorganisms (GCM) 10K type strain sequencing project: providing services to taxonomists for standard genome sequencing and annotation.</title>
        <authorList>
            <consortium name="The Broad Institute Genomics Platform"/>
            <consortium name="The Broad Institute Genome Sequencing Center for Infectious Disease"/>
            <person name="Wu L."/>
            <person name="Ma J."/>
        </authorList>
    </citation>
    <scope>NUCLEOTIDE SEQUENCE [LARGE SCALE GENOMIC DNA]</scope>
    <source>
        <strain evidence="1 2">JCM 3380</strain>
    </source>
</reference>
<dbReference type="RefSeq" id="WP_343936680.1">
    <property type="nucleotide sequence ID" value="NZ_BAAABU010000015.1"/>
</dbReference>
<evidence type="ECO:0000313" key="2">
    <source>
        <dbReference type="Proteomes" id="UP001500416"/>
    </source>
</evidence>
<name>A0ABN0UDV8_9PSEU</name>
<evidence type="ECO:0000313" key="1">
    <source>
        <dbReference type="EMBL" id="GAA0247315.1"/>
    </source>
</evidence>
<protein>
    <recommendedName>
        <fullName evidence="3">Tetratricopeptide repeat protein</fullName>
    </recommendedName>
</protein>
<dbReference type="Proteomes" id="UP001500416">
    <property type="component" value="Unassembled WGS sequence"/>
</dbReference>
<comment type="caution">
    <text evidence="1">The sequence shown here is derived from an EMBL/GenBank/DDBJ whole genome shotgun (WGS) entry which is preliminary data.</text>
</comment>
<accession>A0ABN0UDV8</accession>
<evidence type="ECO:0008006" key="3">
    <source>
        <dbReference type="Google" id="ProtNLM"/>
    </source>
</evidence>
<organism evidence="1 2">
    <name type="scientific">Saccharothrix mutabilis subsp. mutabilis</name>
    <dbReference type="NCBI Taxonomy" id="66855"/>
    <lineage>
        <taxon>Bacteria</taxon>
        <taxon>Bacillati</taxon>
        <taxon>Actinomycetota</taxon>
        <taxon>Actinomycetes</taxon>
        <taxon>Pseudonocardiales</taxon>
        <taxon>Pseudonocardiaceae</taxon>
        <taxon>Saccharothrix</taxon>
    </lineage>
</organism>
<dbReference type="InterPro" id="IPR011990">
    <property type="entry name" value="TPR-like_helical_dom_sf"/>
</dbReference>
<gene>
    <name evidence="1" type="ORF">GCM10010492_53690</name>
</gene>
<dbReference type="Gene3D" id="1.25.40.10">
    <property type="entry name" value="Tetratricopeptide repeat domain"/>
    <property type="match status" value="1"/>
</dbReference>
<sequence>MTGPDRDLQPPEPARPGPDRAVELVIGWDLEHLYQHYAGTLTFLTRGIHSHQVDELAEKGRRLTNHLADLGMRPDRLEVLNLAIRRLTRKGDHRLADLDKWMAGQQDVAQRLDAFIGDVRALLPRIRRRYYDLGVMLNQLAYYAAMIRNSTLNPGTFIELPGAVLDRHRAELLRVAGVLIMFTVDASGDRAPDPEHAALDEHLLRFALWLADWRRRATDPDEPFFDRLADLTQHVGRYRVTGRYMYEVELPRRGAPTATAEPPATPLGVPRPDTRVQALLTAWHAVRRYMADDLHAAVDKVVGLLDRSRYVVGPAHPVTLEIQVDLAYAYAAAGHRHQAVAMCWDALATAEHYYRRGHATTYKILAETYGFLRFADPDAARTLYDDGLRRLVEMPRESVPPDLRDVRAYIVERIGHGGNPGRSGRLP</sequence>
<keyword evidence="2" id="KW-1185">Reference proteome</keyword>